<dbReference type="eggNOG" id="ENOG502RCUA">
    <property type="taxonomic scope" value="Eukaryota"/>
</dbReference>
<dbReference type="PANTHER" id="PTHR31366">
    <property type="entry name" value="UPF0739 PROTEIN C1ORF74"/>
    <property type="match status" value="1"/>
</dbReference>
<dbReference type="GeneID" id="10500106"/>
<dbReference type="RefSeq" id="XP_003286144.1">
    <property type="nucleotide sequence ID" value="XM_003286096.1"/>
</dbReference>
<accession>F0ZFF9</accession>
<dbReference type="PANTHER" id="PTHR31366:SF2">
    <property type="entry name" value="UPF0739 PROTEIN C1ORF74"/>
    <property type="match status" value="1"/>
</dbReference>
<dbReference type="OrthoDB" id="20244at2759"/>
<proteinExistence type="predicted"/>
<sequence length="321" mass="37677">MSDIIKTLLSPKEFKKCNVIFDGSERRFKKEWSCFNQSNSWVQLFHDIIILCNGVRSSVLIDYMVPEWEDLVEFLEYLKSKSELVKCLPNLTDIQIIFLDDFLFFLVNKAKLNERAIQDQSTSFSNYLFIDVSPSNENPQLCNNSQYHIKLLNNLISVINNNNNNNTSIKLNNHNDILELNKNYYPIISGWLCEYPIIYCNSGYFQNCISLNENLNNNTINIDQLNKDWENNNLGGDELIKIQVQLEEPINQFLPIDILKVQSIVRICAFTCPQSLFKNVESYLSNYEQRILERFQNSTFKNYWKNIKFIKDVISNPSIRL</sequence>
<dbReference type="InParanoid" id="F0ZFF9"/>
<protein>
    <submittedName>
        <fullName evidence="1">Uncharacterized protein</fullName>
    </submittedName>
</protein>
<dbReference type="Pfam" id="PF14953">
    <property type="entry name" value="DUF4504"/>
    <property type="match status" value="1"/>
</dbReference>
<dbReference type="EMBL" id="GL871002">
    <property type="protein sequence ID" value="EGC37330.1"/>
    <property type="molecule type" value="Genomic_DNA"/>
</dbReference>
<dbReference type="Proteomes" id="UP000001064">
    <property type="component" value="Unassembled WGS sequence"/>
</dbReference>
<evidence type="ECO:0000313" key="2">
    <source>
        <dbReference type="Proteomes" id="UP000001064"/>
    </source>
</evidence>
<evidence type="ECO:0000313" key="1">
    <source>
        <dbReference type="EMBL" id="EGC37330.1"/>
    </source>
</evidence>
<reference evidence="2" key="1">
    <citation type="journal article" date="2011" name="Genome Biol.">
        <title>Comparative genomics of the social amoebae Dictyostelium discoideum and Dictyostelium purpureum.</title>
        <authorList>
            <consortium name="US DOE Joint Genome Institute (JGI-PGF)"/>
            <person name="Sucgang R."/>
            <person name="Kuo A."/>
            <person name="Tian X."/>
            <person name="Salerno W."/>
            <person name="Parikh A."/>
            <person name="Feasley C.L."/>
            <person name="Dalin E."/>
            <person name="Tu H."/>
            <person name="Huang E."/>
            <person name="Barry K."/>
            <person name="Lindquist E."/>
            <person name="Shapiro H."/>
            <person name="Bruce D."/>
            <person name="Schmutz J."/>
            <person name="Salamov A."/>
            <person name="Fey P."/>
            <person name="Gaudet P."/>
            <person name="Anjard C."/>
            <person name="Babu M.M."/>
            <person name="Basu S."/>
            <person name="Bushmanova Y."/>
            <person name="van der Wel H."/>
            <person name="Katoh-Kurasawa M."/>
            <person name="Dinh C."/>
            <person name="Coutinho P.M."/>
            <person name="Saito T."/>
            <person name="Elias M."/>
            <person name="Schaap P."/>
            <person name="Kay R.R."/>
            <person name="Henrissat B."/>
            <person name="Eichinger L."/>
            <person name="Rivero F."/>
            <person name="Putnam N.H."/>
            <person name="West C.M."/>
            <person name="Loomis W.F."/>
            <person name="Chisholm R.L."/>
            <person name="Shaulsky G."/>
            <person name="Strassmann J.E."/>
            <person name="Queller D.C."/>
            <person name="Kuspa A."/>
            <person name="Grigoriev I.V."/>
        </authorList>
    </citation>
    <scope>NUCLEOTIDE SEQUENCE [LARGE SCALE GENOMIC DNA]</scope>
    <source>
        <strain evidence="2">QSDP1</strain>
    </source>
</reference>
<organism evidence="1 2">
    <name type="scientific">Dictyostelium purpureum</name>
    <name type="common">Slime mold</name>
    <dbReference type="NCBI Taxonomy" id="5786"/>
    <lineage>
        <taxon>Eukaryota</taxon>
        <taxon>Amoebozoa</taxon>
        <taxon>Evosea</taxon>
        <taxon>Eumycetozoa</taxon>
        <taxon>Dictyostelia</taxon>
        <taxon>Dictyosteliales</taxon>
        <taxon>Dictyosteliaceae</taxon>
        <taxon>Dictyostelium</taxon>
    </lineage>
</organism>
<gene>
    <name evidence="1" type="ORF">DICPUDRAFT_77048</name>
</gene>
<dbReference type="VEuPathDB" id="AmoebaDB:DICPUDRAFT_77048"/>
<name>F0ZFF9_DICPU</name>
<dbReference type="InterPro" id="IPR027850">
    <property type="entry name" value="DUF4504"/>
</dbReference>
<keyword evidence="2" id="KW-1185">Reference proteome</keyword>
<dbReference type="OMA" id="CEYPIIY"/>
<dbReference type="KEGG" id="dpp:DICPUDRAFT_77048"/>
<dbReference type="AlphaFoldDB" id="F0ZFF9"/>